<evidence type="ECO:0000256" key="2">
    <source>
        <dbReference type="ARBA" id="ARBA00022448"/>
    </source>
</evidence>
<keyword evidence="2" id="KW-0813">Transport</keyword>
<evidence type="ECO:0000256" key="6">
    <source>
        <dbReference type="SAM" id="MobiDB-lite"/>
    </source>
</evidence>
<feature type="compositionally biased region" description="Basic and acidic residues" evidence="6">
    <location>
        <begin position="548"/>
        <end position="561"/>
    </location>
</feature>
<feature type="region of interest" description="Disordered" evidence="6">
    <location>
        <begin position="1"/>
        <end position="37"/>
    </location>
</feature>
<dbReference type="PANTHER" id="PTHR23510:SF3">
    <property type="entry name" value="MAJOR FACILITATOR SUPERFAMILY DOMAIN-CONTAINING PROTEIN 8"/>
    <property type="match status" value="1"/>
</dbReference>
<feature type="transmembrane region" description="Helical" evidence="7">
    <location>
        <begin position="119"/>
        <end position="138"/>
    </location>
</feature>
<feature type="transmembrane region" description="Helical" evidence="7">
    <location>
        <begin position="340"/>
        <end position="360"/>
    </location>
</feature>
<dbReference type="EMBL" id="HBNS01021635">
    <property type="protein sequence ID" value="CAE4611529.1"/>
    <property type="molecule type" value="Transcribed_RNA"/>
</dbReference>
<feature type="region of interest" description="Disordered" evidence="6">
    <location>
        <begin position="517"/>
        <end position="561"/>
    </location>
</feature>
<feature type="transmembrane region" description="Helical" evidence="7">
    <location>
        <begin position="451"/>
        <end position="473"/>
    </location>
</feature>
<dbReference type="SUPFAM" id="SSF103473">
    <property type="entry name" value="MFS general substrate transporter"/>
    <property type="match status" value="1"/>
</dbReference>
<reference evidence="9" key="1">
    <citation type="submission" date="2021-01" db="EMBL/GenBank/DDBJ databases">
        <authorList>
            <person name="Corre E."/>
            <person name="Pelletier E."/>
            <person name="Niang G."/>
            <person name="Scheremetjew M."/>
            <person name="Finn R."/>
            <person name="Kale V."/>
            <person name="Holt S."/>
            <person name="Cochrane G."/>
            <person name="Meng A."/>
            <person name="Brown T."/>
            <person name="Cohen L."/>
        </authorList>
    </citation>
    <scope>NUCLEOTIDE SEQUENCE</scope>
    <source>
        <strain evidence="9">GSO104</strain>
    </source>
</reference>
<evidence type="ECO:0000256" key="1">
    <source>
        <dbReference type="ARBA" id="ARBA00004127"/>
    </source>
</evidence>
<evidence type="ECO:0000256" key="7">
    <source>
        <dbReference type="SAM" id="Phobius"/>
    </source>
</evidence>
<proteinExistence type="predicted"/>
<feature type="transmembrane region" description="Helical" evidence="7">
    <location>
        <begin position="81"/>
        <end position="104"/>
    </location>
</feature>
<evidence type="ECO:0000256" key="5">
    <source>
        <dbReference type="ARBA" id="ARBA00023136"/>
    </source>
</evidence>
<keyword evidence="3 7" id="KW-0812">Transmembrane</keyword>
<feature type="domain" description="Major facilitator superfamily (MFS) profile" evidence="8">
    <location>
        <begin position="46"/>
        <end position="507"/>
    </location>
</feature>
<dbReference type="GO" id="GO:0022857">
    <property type="term" value="F:transmembrane transporter activity"/>
    <property type="evidence" value="ECO:0007669"/>
    <property type="project" value="InterPro"/>
</dbReference>
<evidence type="ECO:0000259" key="8">
    <source>
        <dbReference type="PROSITE" id="PS50850"/>
    </source>
</evidence>
<accession>A0A7S4RE01</accession>
<evidence type="ECO:0000313" key="9">
    <source>
        <dbReference type="EMBL" id="CAE4611529.1"/>
    </source>
</evidence>
<feature type="transmembrane region" description="Helical" evidence="7">
    <location>
        <begin position="183"/>
        <end position="203"/>
    </location>
</feature>
<dbReference type="PANTHER" id="PTHR23510">
    <property type="entry name" value="INNER MEMBRANE TRANSPORT PROTEIN YAJR"/>
    <property type="match status" value="1"/>
</dbReference>
<feature type="transmembrane region" description="Helical" evidence="7">
    <location>
        <begin position="411"/>
        <end position="430"/>
    </location>
</feature>
<dbReference type="AlphaFoldDB" id="A0A7S4RE01"/>
<organism evidence="9">
    <name type="scientific">Ditylum brightwellii</name>
    <dbReference type="NCBI Taxonomy" id="49249"/>
    <lineage>
        <taxon>Eukaryota</taxon>
        <taxon>Sar</taxon>
        <taxon>Stramenopiles</taxon>
        <taxon>Ochrophyta</taxon>
        <taxon>Bacillariophyta</taxon>
        <taxon>Mediophyceae</taxon>
        <taxon>Lithodesmiophycidae</taxon>
        <taxon>Lithodesmiales</taxon>
        <taxon>Lithodesmiaceae</taxon>
        <taxon>Ditylum</taxon>
    </lineage>
</organism>
<keyword evidence="4 7" id="KW-1133">Transmembrane helix</keyword>
<dbReference type="InterPro" id="IPR051068">
    <property type="entry name" value="MFS_Domain-Containing_Protein"/>
</dbReference>
<feature type="transmembrane region" description="Helical" evidence="7">
    <location>
        <begin position="372"/>
        <end position="391"/>
    </location>
</feature>
<dbReference type="GO" id="GO:0005765">
    <property type="term" value="C:lysosomal membrane"/>
    <property type="evidence" value="ECO:0007669"/>
    <property type="project" value="TreeGrafter"/>
</dbReference>
<dbReference type="InterPro" id="IPR011701">
    <property type="entry name" value="MFS"/>
</dbReference>
<evidence type="ECO:0000256" key="3">
    <source>
        <dbReference type="ARBA" id="ARBA00022692"/>
    </source>
</evidence>
<gene>
    <name evidence="9" type="ORF">DBRI00130_LOCUS17145</name>
</gene>
<dbReference type="GO" id="GO:0012505">
    <property type="term" value="C:endomembrane system"/>
    <property type="evidence" value="ECO:0007669"/>
    <property type="project" value="UniProtKB-SubCell"/>
</dbReference>
<feature type="transmembrane region" description="Helical" evidence="7">
    <location>
        <begin position="223"/>
        <end position="242"/>
    </location>
</feature>
<protein>
    <recommendedName>
        <fullName evidence="8">Major facilitator superfamily (MFS) profile domain-containing protein</fullName>
    </recommendedName>
</protein>
<dbReference type="InterPro" id="IPR036259">
    <property type="entry name" value="MFS_trans_sf"/>
</dbReference>
<dbReference type="Pfam" id="PF07690">
    <property type="entry name" value="MFS_1"/>
    <property type="match status" value="2"/>
</dbReference>
<feature type="transmembrane region" description="Helical" evidence="7">
    <location>
        <begin position="303"/>
        <end position="320"/>
    </location>
</feature>
<keyword evidence="5 7" id="KW-0472">Membrane</keyword>
<feature type="transmembrane region" description="Helical" evidence="7">
    <location>
        <begin position="50"/>
        <end position="69"/>
    </location>
</feature>
<feature type="compositionally biased region" description="Low complexity" evidence="6">
    <location>
        <begin position="1"/>
        <end position="10"/>
    </location>
</feature>
<dbReference type="InterPro" id="IPR020846">
    <property type="entry name" value="MFS_dom"/>
</dbReference>
<evidence type="ECO:0000256" key="4">
    <source>
        <dbReference type="ARBA" id="ARBA00022989"/>
    </source>
</evidence>
<name>A0A7S4RE01_9STRA</name>
<comment type="subcellular location">
    <subcellularLocation>
        <location evidence="1">Endomembrane system</location>
        <topology evidence="1">Multi-pass membrane protein</topology>
    </subcellularLocation>
</comment>
<dbReference type="PROSITE" id="PS50850">
    <property type="entry name" value="MFS"/>
    <property type="match status" value="1"/>
</dbReference>
<feature type="transmembrane region" description="Helical" evidence="7">
    <location>
        <begin position="485"/>
        <end position="504"/>
    </location>
</feature>
<dbReference type="Gene3D" id="1.20.1250.20">
    <property type="entry name" value="MFS general substrate transporter like domains"/>
    <property type="match status" value="1"/>
</dbReference>
<sequence>MTLQEEQTQLLKEDETTTTTTKNGYGSANKTKKEQTEKTSSSHKSWLLPFYFNVFFACASFSIVMPSLSPYLHRMKAPLSFLSYVVSAYAVGEMIGSLLFGYYYEWSVKNLPLGVGPKSSMLGCIIVGMVGSLGYVWADELSSPQMVLWARFIQGLWTGGQQTIEQSYLSAAVSSEERTEYTATLSTFAVLGFVTGPSFGALFSNVNVALAGGRWYIDPYNAPGIFIFLINCFMLVNTALFFDGMDDETALVEKNSSSNGGSSSSLLQNEVDEAEKNVVIGDISTEQQPEKQQEQQQEQKPNYIGLSICIILFFVHYYSFAVQETIITPWVIHDYGWDPLRVNLLFVGAGILSLIASIVVKYASRVLDDRVMLFFSALIGFVGSVLLIDYPTATDDYTIDAEENGNVKHNVVPIPQFLIGFALITLAFPFGRNVTLGVYGNVLGPINQGRWMGLMLAVSAIPRALGPFAAVSLLEKADWYTYMEFGLAALLFGVGCLFNICFWSKLIPFEDAQKQQQQRKEEEEMMVQSPMAHNSPAIRSYRSKNRKIVQESSKKDEFEFP</sequence>